<evidence type="ECO:0000313" key="1">
    <source>
        <dbReference type="EMBL" id="PIR83335.1"/>
    </source>
</evidence>
<sequence>MPRTLDEKLDELERFGEPYVLVFDPRLTEPVRLSVGRGDFGNAEICVHAHSRHVVVDTVLVKLARRDGRQQTMPLP</sequence>
<gene>
    <name evidence="1" type="ORF">COU19_01220</name>
</gene>
<protein>
    <submittedName>
        <fullName evidence="1">Uncharacterized protein</fullName>
    </submittedName>
</protein>
<organism evidence="1 2">
    <name type="scientific">Candidatus Kaiserbacteria bacterium CG10_big_fil_rev_8_21_14_0_10_56_12</name>
    <dbReference type="NCBI Taxonomy" id="1974611"/>
    <lineage>
        <taxon>Bacteria</taxon>
        <taxon>Candidatus Kaiseribacteriota</taxon>
    </lineage>
</organism>
<dbReference type="EMBL" id="PFBL01000008">
    <property type="protein sequence ID" value="PIR83335.1"/>
    <property type="molecule type" value="Genomic_DNA"/>
</dbReference>
<accession>A0A2H0UC36</accession>
<evidence type="ECO:0000313" key="2">
    <source>
        <dbReference type="Proteomes" id="UP000230179"/>
    </source>
</evidence>
<dbReference type="Proteomes" id="UP000230179">
    <property type="component" value="Unassembled WGS sequence"/>
</dbReference>
<comment type="caution">
    <text evidence="1">The sequence shown here is derived from an EMBL/GenBank/DDBJ whole genome shotgun (WGS) entry which is preliminary data.</text>
</comment>
<reference evidence="2" key="1">
    <citation type="submission" date="2017-09" db="EMBL/GenBank/DDBJ databases">
        <title>Depth-based differentiation of microbial function through sediment-hosted aquifers and enrichment of novel symbionts in the deep terrestrial subsurface.</title>
        <authorList>
            <person name="Probst A.J."/>
            <person name="Ladd B."/>
            <person name="Jarett J.K."/>
            <person name="Geller-Mcgrath D.E."/>
            <person name="Sieber C.M.K."/>
            <person name="Emerson J.B."/>
            <person name="Anantharaman K."/>
            <person name="Thomas B.C."/>
            <person name="Malmstrom R."/>
            <person name="Stieglmeier M."/>
            <person name="Klingl A."/>
            <person name="Woyke T."/>
            <person name="Ryan C.M."/>
            <person name="Banfield J.F."/>
        </authorList>
    </citation>
    <scope>NUCLEOTIDE SEQUENCE [LARGE SCALE GENOMIC DNA]</scope>
</reference>
<name>A0A2H0UC36_9BACT</name>
<dbReference type="AlphaFoldDB" id="A0A2H0UC36"/>
<proteinExistence type="predicted"/>